<accession>A0A5N5DHI8</accession>
<dbReference type="SUPFAM" id="SSF53474">
    <property type="entry name" value="alpha/beta-Hydrolases"/>
    <property type="match status" value="1"/>
</dbReference>
<dbReference type="PANTHER" id="PTHR37017">
    <property type="entry name" value="AB HYDROLASE-1 DOMAIN-CONTAINING PROTEIN-RELATED"/>
    <property type="match status" value="1"/>
</dbReference>
<dbReference type="Gene3D" id="3.40.50.1820">
    <property type="entry name" value="alpha/beta hydrolase"/>
    <property type="match status" value="1"/>
</dbReference>
<name>A0A5N5DHI8_9PEZI</name>
<keyword evidence="3" id="KW-1185">Reference proteome</keyword>
<reference evidence="2 3" key="1">
    <citation type="journal article" date="2019" name="Sci. Rep.">
        <title>A multi-omics analysis of the grapevine pathogen Lasiodiplodia theobromae reveals that temperature affects the expression of virulence- and pathogenicity-related genes.</title>
        <authorList>
            <person name="Felix C."/>
            <person name="Meneses R."/>
            <person name="Goncalves M.F.M."/>
            <person name="Tilleman L."/>
            <person name="Duarte A.S."/>
            <person name="Jorrin-Novo J.V."/>
            <person name="Van de Peer Y."/>
            <person name="Deforce D."/>
            <person name="Van Nieuwerburgh F."/>
            <person name="Esteves A.C."/>
            <person name="Alves A."/>
        </authorList>
    </citation>
    <scope>NUCLEOTIDE SEQUENCE [LARGE SCALE GENOMIC DNA]</scope>
    <source>
        <strain evidence="2 3">LA-SOL3</strain>
    </source>
</reference>
<dbReference type="GO" id="GO:0016787">
    <property type="term" value="F:hydrolase activity"/>
    <property type="evidence" value="ECO:0007669"/>
    <property type="project" value="UniProtKB-KW"/>
</dbReference>
<dbReference type="PANTHER" id="PTHR37017:SF11">
    <property type="entry name" value="ESTERASE_LIPASE_THIOESTERASE DOMAIN-CONTAINING PROTEIN"/>
    <property type="match status" value="1"/>
</dbReference>
<dbReference type="InterPro" id="IPR029058">
    <property type="entry name" value="AB_hydrolase_fold"/>
</dbReference>
<dbReference type="EMBL" id="VCHE01000023">
    <property type="protein sequence ID" value="KAB2576482.1"/>
    <property type="molecule type" value="Genomic_DNA"/>
</dbReference>
<evidence type="ECO:0000313" key="2">
    <source>
        <dbReference type="EMBL" id="KAB2576482.1"/>
    </source>
</evidence>
<organism evidence="2 3">
    <name type="scientific">Lasiodiplodia theobromae</name>
    <dbReference type="NCBI Taxonomy" id="45133"/>
    <lineage>
        <taxon>Eukaryota</taxon>
        <taxon>Fungi</taxon>
        <taxon>Dikarya</taxon>
        <taxon>Ascomycota</taxon>
        <taxon>Pezizomycotina</taxon>
        <taxon>Dothideomycetes</taxon>
        <taxon>Dothideomycetes incertae sedis</taxon>
        <taxon>Botryosphaeriales</taxon>
        <taxon>Botryosphaeriaceae</taxon>
        <taxon>Lasiodiplodia</taxon>
    </lineage>
</organism>
<comment type="caution">
    <text evidence="2">The sequence shown here is derived from an EMBL/GenBank/DDBJ whole genome shotgun (WGS) entry which is preliminary data.</text>
</comment>
<sequence length="257" mass="27705">MASKPTVILVPGAWHHEHTWHKLIPDLERRGYATRAIRNPSLGKPAADGLVDADANHLRSVIDPYLAAGTDVIVVAHSYGGSVLSPALADYAWKKDEGGKGRVLGLVYISAFILGEGKSLAHIMFPPDGNGSPMKADENGFIPPPDPYIFYNDLPESEQRELHKGLLPNPGNVGTVPGTGAPWHNVPTVFIKCSKDVILPLDIQQKMLDSIEGSEKVRVVTLDSSHSPMLSMPEKVGDAVALAEELGREKLVKEGFA</sequence>
<keyword evidence="2" id="KW-0378">Hydrolase</keyword>
<protein>
    <submittedName>
        <fullName evidence="2">Pyrethroid hydrolase</fullName>
    </submittedName>
</protein>
<dbReference type="Pfam" id="PF12697">
    <property type="entry name" value="Abhydrolase_6"/>
    <property type="match status" value="1"/>
</dbReference>
<evidence type="ECO:0000259" key="1">
    <source>
        <dbReference type="Pfam" id="PF12697"/>
    </source>
</evidence>
<evidence type="ECO:0000313" key="3">
    <source>
        <dbReference type="Proteomes" id="UP000325902"/>
    </source>
</evidence>
<feature type="domain" description="AB hydrolase-1" evidence="1">
    <location>
        <begin position="7"/>
        <end position="238"/>
    </location>
</feature>
<dbReference type="OrthoDB" id="408373at2759"/>
<dbReference type="AlphaFoldDB" id="A0A5N5DHI8"/>
<gene>
    <name evidence="2" type="primary">pytH</name>
    <name evidence="2" type="ORF">DBV05_g4896</name>
</gene>
<dbReference type="InterPro" id="IPR000073">
    <property type="entry name" value="AB_hydrolase_1"/>
</dbReference>
<dbReference type="InterPro" id="IPR052897">
    <property type="entry name" value="Sec-Metab_Biosynth_Hydrolase"/>
</dbReference>
<dbReference type="Proteomes" id="UP000325902">
    <property type="component" value="Unassembled WGS sequence"/>
</dbReference>
<proteinExistence type="predicted"/>